<keyword evidence="2" id="KW-0472">Membrane</keyword>
<evidence type="ECO:0000313" key="5">
    <source>
        <dbReference type="Proteomes" id="UP000250369"/>
    </source>
</evidence>
<feature type="region of interest" description="Disordered" evidence="1">
    <location>
        <begin position="1"/>
        <end position="30"/>
    </location>
</feature>
<dbReference type="Pfam" id="PF12708">
    <property type="entry name" value="Pect-lyase_RHGA_epim"/>
    <property type="match status" value="1"/>
</dbReference>
<dbReference type="AlphaFoldDB" id="A0A329LM20"/>
<reference evidence="4 5" key="1">
    <citation type="journal article" date="2009" name="Int. J. Syst. Evol. Microbiol.">
        <title>Paenibacillus contaminans sp. nov., isolated from a contaminated laboratory plate.</title>
        <authorList>
            <person name="Chou J.H."/>
            <person name="Lee J.H."/>
            <person name="Lin M.C."/>
            <person name="Chang P.S."/>
            <person name="Arun A.B."/>
            <person name="Young C.C."/>
            <person name="Chen W.M."/>
        </authorList>
    </citation>
    <scope>NUCLEOTIDE SEQUENCE [LARGE SCALE GENOMIC DNA]</scope>
    <source>
        <strain evidence="4 5">CKOBP-6</strain>
    </source>
</reference>
<protein>
    <recommendedName>
        <fullName evidence="3">Rhamnogalacturonase A/B/Epimerase-like pectate lyase domain-containing protein</fullName>
    </recommendedName>
</protein>
<keyword evidence="5" id="KW-1185">Reference proteome</keyword>
<organism evidence="4 5">
    <name type="scientific">Paenibacillus contaminans</name>
    <dbReference type="NCBI Taxonomy" id="450362"/>
    <lineage>
        <taxon>Bacteria</taxon>
        <taxon>Bacillati</taxon>
        <taxon>Bacillota</taxon>
        <taxon>Bacilli</taxon>
        <taxon>Bacillales</taxon>
        <taxon>Paenibacillaceae</taxon>
        <taxon>Paenibacillus</taxon>
    </lineage>
</organism>
<feature type="compositionally biased region" description="Basic and acidic residues" evidence="1">
    <location>
        <begin position="11"/>
        <end position="27"/>
    </location>
</feature>
<evidence type="ECO:0000259" key="3">
    <source>
        <dbReference type="Pfam" id="PF12708"/>
    </source>
</evidence>
<accession>A0A329LM20</accession>
<dbReference type="InterPro" id="IPR024535">
    <property type="entry name" value="RHGA/B-epi-like_pectate_lyase"/>
</dbReference>
<keyword evidence="2" id="KW-0812">Transmembrane</keyword>
<dbReference type="EMBL" id="QMFB01000052">
    <property type="protein sequence ID" value="RAV09205.1"/>
    <property type="molecule type" value="Genomic_DNA"/>
</dbReference>
<dbReference type="Proteomes" id="UP000250369">
    <property type="component" value="Unassembled WGS sequence"/>
</dbReference>
<gene>
    <name evidence="4" type="ORF">DQG23_39945</name>
</gene>
<dbReference type="PROSITE" id="PS51318">
    <property type="entry name" value="TAT"/>
    <property type="match status" value="1"/>
</dbReference>
<dbReference type="SUPFAM" id="SSF51126">
    <property type="entry name" value="Pectin lyase-like"/>
    <property type="match status" value="1"/>
</dbReference>
<feature type="domain" description="Rhamnogalacturonase A/B/Epimerase-like pectate lyase" evidence="3">
    <location>
        <begin position="162"/>
        <end position="348"/>
    </location>
</feature>
<comment type="caution">
    <text evidence="4">The sequence shown here is derived from an EMBL/GenBank/DDBJ whole genome shotgun (WGS) entry which is preliminary data.</text>
</comment>
<evidence type="ECO:0000313" key="4">
    <source>
        <dbReference type="EMBL" id="RAV09205.1"/>
    </source>
</evidence>
<keyword evidence="2" id="KW-1133">Transmembrane helix</keyword>
<name>A0A329LM20_9BACL</name>
<evidence type="ECO:0000256" key="2">
    <source>
        <dbReference type="SAM" id="Phobius"/>
    </source>
</evidence>
<dbReference type="InterPro" id="IPR006311">
    <property type="entry name" value="TAT_signal"/>
</dbReference>
<proteinExistence type="predicted"/>
<dbReference type="InterPro" id="IPR012334">
    <property type="entry name" value="Pectin_lyas_fold"/>
</dbReference>
<sequence>MRWGGSGMSEQKQDKPFKPDGAEERTSESFMSRRKLLVSMGMAGVALATGGVTAAAAAGPGNETAGQKGGSCGCPPGIRQIPDIATLRTTIGSYDGEEVYVVSHSSTWTSNPITGRGPTGGGMFTRIAVSDLANPVDNNGSIIIVNNDVAWIRTDTTECRAEDFGAIPDGVTNNDAAIWAAIASMRANPVTILQEIGGGTITAYTSGRIVFGRGVYAVSPDVFNITQDMGLQLVGQGYRGTNNAIRGTTTLLFTGASAGFGLKFYGAGSRSALIQDMDICYANDSFTGDLIDSYSSPGLKLNRVFVGTFGLTAATRLRTARSGIRATYDEFNHFENVTFDGLQDGWWSDDLRDSNPFGGTLTSFDTCVFYDITNNMIRHDGNRTRNDLTIKNTAFNPIQVSCQRGLKVDNIDGIHIDTCVFAGSTTHRAEIEWAKITNATGTIASTSFNDFSKAGTLGGMLEATGNIVYCTDGFTLIGGLIRASNNEFSKASAAYRVSPLYPLTMQLGPDLFKADVGVSYYMTPDAIDLSGKITYAPEQDASPNKFINQGTRVTITSSSCHTISIGDASYNISILHTGRDFAFAVNGDQSFQLPVPIIGTEIGVMTVGTGTKTITAPSGVSIIAGTGSAFTSLHSAKPGSYIRFRAFGVSTWVAVSKTDGWVI</sequence>
<evidence type="ECO:0000256" key="1">
    <source>
        <dbReference type="SAM" id="MobiDB-lite"/>
    </source>
</evidence>
<dbReference type="InterPro" id="IPR011050">
    <property type="entry name" value="Pectin_lyase_fold/virulence"/>
</dbReference>
<dbReference type="Gene3D" id="2.160.20.10">
    <property type="entry name" value="Single-stranded right-handed beta-helix, Pectin lyase-like"/>
    <property type="match status" value="1"/>
</dbReference>
<feature type="transmembrane region" description="Helical" evidence="2">
    <location>
        <begin position="36"/>
        <end position="58"/>
    </location>
</feature>